<evidence type="ECO:0000256" key="1">
    <source>
        <dbReference type="SAM" id="MobiDB-lite"/>
    </source>
</evidence>
<name>A0A6G1F8S2_9ORYZ</name>
<keyword evidence="3" id="KW-1185">Reference proteome</keyword>
<accession>A0A6G1F8S2</accession>
<dbReference type="EMBL" id="SPHZ02000001">
    <property type="protein sequence ID" value="KAF0933328.1"/>
    <property type="molecule type" value="Genomic_DNA"/>
</dbReference>
<comment type="caution">
    <text evidence="2">The sequence shown here is derived from an EMBL/GenBank/DDBJ whole genome shotgun (WGS) entry which is preliminary data.</text>
</comment>
<protein>
    <submittedName>
        <fullName evidence="2">Uncharacterized protein</fullName>
    </submittedName>
</protein>
<proteinExistence type="predicted"/>
<feature type="compositionally biased region" description="Acidic residues" evidence="1">
    <location>
        <begin position="124"/>
        <end position="151"/>
    </location>
</feature>
<evidence type="ECO:0000313" key="3">
    <source>
        <dbReference type="Proteomes" id="UP000479710"/>
    </source>
</evidence>
<organism evidence="2 3">
    <name type="scientific">Oryza meyeriana var. granulata</name>
    <dbReference type="NCBI Taxonomy" id="110450"/>
    <lineage>
        <taxon>Eukaryota</taxon>
        <taxon>Viridiplantae</taxon>
        <taxon>Streptophyta</taxon>
        <taxon>Embryophyta</taxon>
        <taxon>Tracheophyta</taxon>
        <taxon>Spermatophyta</taxon>
        <taxon>Magnoliopsida</taxon>
        <taxon>Liliopsida</taxon>
        <taxon>Poales</taxon>
        <taxon>Poaceae</taxon>
        <taxon>BOP clade</taxon>
        <taxon>Oryzoideae</taxon>
        <taxon>Oryzeae</taxon>
        <taxon>Oryzinae</taxon>
        <taxon>Oryza</taxon>
        <taxon>Oryza meyeriana</taxon>
    </lineage>
</organism>
<gene>
    <name evidence="2" type="ORF">E2562_017952</name>
</gene>
<sequence>MAKHMRYHARPREENNVMGHPLDGEAWKEFDKEFPDFSQEARNIQPIRSLVIPSEENECASSSEDVFDQEEDLPGNFVIDSGNLFDEIVMSTNESEDVLDPAEIEILEKQGNEEPSDNIGSDEIHDELDSGGEEDCEEQVDDGDDEGDDDEMSRRLRYRPQPKVRDHQGKLDQLPLLKQGMEGLRQPISRTMRPRPVQGLGMYRFKCDPTDKPEADEVLEANFSKKVPQMLFEEKKRATNMLYKNGNVPAEDVDEEVTQEGWRLLCEHWSTPEFRKKSLNGKRNSNIKKVGNKDLLLLGSTHTECNKEKINNYAAREHKKLGKSQITEGCIYFSK</sequence>
<dbReference type="AlphaFoldDB" id="A0A6G1F8S2"/>
<dbReference type="GO" id="GO:0032196">
    <property type="term" value="P:transposition"/>
    <property type="evidence" value="ECO:0007669"/>
    <property type="project" value="InterPro"/>
</dbReference>
<dbReference type="OrthoDB" id="683911at2759"/>
<reference evidence="2 3" key="1">
    <citation type="submission" date="2019-11" db="EMBL/GenBank/DDBJ databases">
        <title>Whole genome sequence of Oryza granulata.</title>
        <authorList>
            <person name="Li W."/>
        </authorList>
    </citation>
    <scope>NUCLEOTIDE SEQUENCE [LARGE SCALE GENOMIC DNA]</scope>
    <source>
        <strain evidence="3">cv. Menghai</strain>
        <tissue evidence="2">Leaf</tissue>
    </source>
</reference>
<dbReference type="PANTHER" id="PTHR33157">
    <property type="entry name" value="AUTONOMOUS TRANSPOSABLE ELEMENT EN-1 MOSAIC PROTEIN-RELATED"/>
    <property type="match status" value="1"/>
</dbReference>
<feature type="region of interest" description="Disordered" evidence="1">
    <location>
        <begin position="1"/>
        <end position="21"/>
    </location>
</feature>
<dbReference type="Proteomes" id="UP000479710">
    <property type="component" value="Unassembled WGS sequence"/>
</dbReference>
<dbReference type="PANTHER" id="PTHR33157:SF8">
    <property type="entry name" value="OS11G0485000 PROTEIN"/>
    <property type="match status" value="1"/>
</dbReference>
<dbReference type="InterPro" id="IPR039266">
    <property type="entry name" value="EN-1/SPM"/>
</dbReference>
<feature type="region of interest" description="Disordered" evidence="1">
    <location>
        <begin position="109"/>
        <end position="171"/>
    </location>
</feature>
<evidence type="ECO:0000313" key="2">
    <source>
        <dbReference type="EMBL" id="KAF0933328.1"/>
    </source>
</evidence>